<comment type="caution">
    <text evidence="1">The sequence shown here is derived from an EMBL/GenBank/DDBJ whole genome shotgun (WGS) entry which is preliminary data.</text>
</comment>
<keyword evidence="2" id="KW-1185">Reference proteome</keyword>
<evidence type="ECO:0000313" key="1">
    <source>
        <dbReference type="EMBL" id="CAF4389059.1"/>
    </source>
</evidence>
<dbReference type="AlphaFoldDB" id="A0A820NIC7"/>
<name>A0A820NIC7_9BILA</name>
<dbReference type="EMBL" id="CAJOBG010039683">
    <property type="protein sequence ID" value="CAF4389059.1"/>
    <property type="molecule type" value="Genomic_DNA"/>
</dbReference>
<dbReference type="Proteomes" id="UP000663866">
    <property type="component" value="Unassembled WGS sequence"/>
</dbReference>
<sequence length="102" mass="11573">MYEVEEIEEHFAPISGADINSISDESDFADDSCDEITSNVDENENELIKWTNYLQLNSDSDEDNDQDYPLTQSATLVQYSSSETSSDNEIIETMTLLCFLKL</sequence>
<feature type="non-terminal residue" evidence="1">
    <location>
        <position position="102"/>
    </location>
</feature>
<protein>
    <submittedName>
        <fullName evidence="1">Uncharacterized protein</fullName>
    </submittedName>
</protein>
<proteinExistence type="predicted"/>
<organism evidence="1 2">
    <name type="scientific">Rotaria magnacalcarata</name>
    <dbReference type="NCBI Taxonomy" id="392030"/>
    <lineage>
        <taxon>Eukaryota</taxon>
        <taxon>Metazoa</taxon>
        <taxon>Spiralia</taxon>
        <taxon>Gnathifera</taxon>
        <taxon>Rotifera</taxon>
        <taxon>Eurotatoria</taxon>
        <taxon>Bdelloidea</taxon>
        <taxon>Philodinida</taxon>
        <taxon>Philodinidae</taxon>
        <taxon>Rotaria</taxon>
    </lineage>
</organism>
<gene>
    <name evidence="1" type="ORF">OVN521_LOCUS34177</name>
</gene>
<reference evidence="1" key="1">
    <citation type="submission" date="2021-02" db="EMBL/GenBank/DDBJ databases">
        <authorList>
            <person name="Nowell W R."/>
        </authorList>
    </citation>
    <scope>NUCLEOTIDE SEQUENCE</scope>
</reference>
<accession>A0A820NIC7</accession>
<evidence type="ECO:0000313" key="2">
    <source>
        <dbReference type="Proteomes" id="UP000663866"/>
    </source>
</evidence>